<dbReference type="AlphaFoldDB" id="A0A382C2G7"/>
<organism evidence="2">
    <name type="scientific">marine metagenome</name>
    <dbReference type="NCBI Taxonomy" id="408172"/>
    <lineage>
        <taxon>unclassified sequences</taxon>
        <taxon>metagenomes</taxon>
        <taxon>ecological metagenomes</taxon>
    </lineage>
</organism>
<keyword evidence="1" id="KW-0472">Membrane</keyword>
<gene>
    <name evidence="2" type="ORF">METZ01_LOCUS172471</name>
</gene>
<protein>
    <recommendedName>
        <fullName evidence="3">DUF4190 domain-containing protein</fullName>
    </recommendedName>
</protein>
<evidence type="ECO:0000313" key="2">
    <source>
        <dbReference type="EMBL" id="SVB19617.1"/>
    </source>
</evidence>
<name>A0A382C2G7_9ZZZZ</name>
<evidence type="ECO:0000256" key="1">
    <source>
        <dbReference type="SAM" id="Phobius"/>
    </source>
</evidence>
<keyword evidence="1" id="KW-0812">Transmembrane</keyword>
<reference evidence="2" key="1">
    <citation type="submission" date="2018-05" db="EMBL/GenBank/DDBJ databases">
        <authorList>
            <person name="Lanie J.A."/>
            <person name="Ng W.-L."/>
            <person name="Kazmierczak K.M."/>
            <person name="Andrzejewski T.M."/>
            <person name="Davidsen T.M."/>
            <person name="Wayne K.J."/>
            <person name="Tettelin H."/>
            <person name="Glass J.I."/>
            <person name="Rusch D."/>
            <person name="Podicherti R."/>
            <person name="Tsui H.-C.T."/>
            <person name="Winkler M.E."/>
        </authorList>
    </citation>
    <scope>NUCLEOTIDE SEQUENCE</scope>
</reference>
<feature type="transmembrane region" description="Helical" evidence="1">
    <location>
        <begin position="20"/>
        <end position="48"/>
    </location>
</feature>
<accession>A0A382C2G7</accession>
<sequence>METQPHPQGIPTQPKTSGMAIASLVCGILGLICIPILPALLGLIFGIIA</sequence>
<feature type="non-terminal residue" evidence="2">
    <location>
        <position position="49"/>
    </location>
</feature>
<keyword evidence="1" id="KW-1133">Transmembrane helix</keyword>
<evidence type="ECO:0008006" key="3">
    <source>
        <dbReference type="Google" id="ProtNLM"/>
    </source>
</evidence>
<dbReference type="EMBL" id="UINC01032255">
    <property type="protein sequence ID" value="SVB19617.1"/>
    <property type="molecule type" value="Genomic_DNA"/>
</dbReference>
<proteinExistence type="predicted"/>